<dbReference type="AlphaFoldDB" id="A0A8J2U9H9"/>
<evidence type="ECO:0000313" key="1">
    <source>
        <dbReference type="EMBL" id="GGA87658.1"/>
    </source>
</evidence>
<gene>
    <name evidence="1" type="ORF">GCM10011369_32170</name>
</gene>
<protein>
    <submittedName>
        <fullName evidence="1">Uncharacterized protein</fullName>
    </submittedName>
</protein>
<reference evidence="2" key="1">
    <citation type="journal article" date="2019" name="Int. J. Syst. Evol. Microbiol.">
        <title>The Global Catalogue of Microorganisms (GCM) 10K type strain sequencing project: providing services to taxonomists for standard genome sequencing and annotation.</title>
        <authorList>
            <consortium name="The Broad Institute Genomics Platform"/>
            <consortium name="The Broad Institute Genome Sequencing Center for Infectious Disease"/>
            <person name="Wu L."/>
            <person name="Ma J."/>
        </authorList>
    </citation>
    <scope>NUCLEOTIDE SEQUENCE [LARGE SCALE GENOMIC DNA]</scope>
    <source>
        <strain evidence="2">CGMCC 1.10130</strain>
    </source>
</reference>
<organism evidence="1 2">
    <name type="scientific">Neiella marina</name>
    <dbReference type="NCBI Taxonomy" id="508461"/>
    <lineage>
        <taxon>Bacteria</taxon>
        <taxon>Pseudomonadati</taxon>
        <taxon>Pseudomonadota</taxon>
        <taxon>Gammaproteobacteria</taxon>
        <taxon>Alteromonadales</taxon>
        <taxon>Echinimonadaceae</taxon>
        <taxon>Neiella</taxon>
    </lineage>
</organism>
<keyword evidence="2" id="KW-1185">Reference proteome</keyword>
<dbReference type="EMBL" id="BMDX01000022">
    <property type="protein sequence ID" value="GGA87658.1"/>
    <property type="molecule type" value="Genomic_DNA"/>
</dbReference>
<name>A0A8J2U9H9_9GAMM</name>
<sequence>MAHSRTGVQLPPAPPLKERLSREKTNDLAFFLPLHYPLNPPQIRTHIARKFKTVFGMIVLSLDLPIMGCD</sequence>
<evidence type="ECO:0000313" key="2">
    <source>
        <dbReference type="Proteomes" id="UP000619743"/>
    </source>
</evidence>
<accession>A0A8J2U9H9</accession>
<dbReference type="Proteomes" id="UP000619743">
    <property type="component" value="Unassembled WGS sequence"/>
</dbReference>
<proteinExistence type="predicted"/>
<comment type="caution">
    <text evidence="1">The sequence shown here is derived from an EMBL/GenBank/DDBJ whole genome shotgun (WGS) entry which is preliminary data.</text>
</comment>